<name>A0A840MLN4_9PROT</name>
<dbReference type="Pfam" id="PF08907">
    <property type="entry name" value="DUF1853"/>
    <property type="match status" value="1"/>
</dbReference>
<proteinExistence type="predicted"/>
<gene>
    <name evidence="1" type="ORF">HNQ59_000365</name>
</gene>
<evidence type="ECO:0000313" key="2">
    <source>
        <dbReference type="Proteomes" id="UP000575898"/>
    </source>
</evidence>
<dbReference type="AlphaFoldDB" id="A0A840MLN4"/>
<comment type="caution">
    <text evidence="1">The sequence shown here is derived from an EMBL/GenBank/DDBJ whole genome shotgun (WGS) entry which is preliminary data.</text>
</comment>
<organism evidence="1 2">
    <name type="scientific">Chitinivorax tropicus</name>
    <dbReference type="NCBI Taxonomy" id="714531"/>
    <lineage>
        <taxon>Bacteria</taxon>
        <taxon>Pseudomonadati</taxon>
        <taxon>Pseudomonadota</taxon>
        <taxon>Betaproteobacteria</taxon>
        <taxon>Chitinivorax</taxon>
    </lineage>
</organism>
<dbReference type="InterPro" id="IPR015003">
    <property type="entry name" value="DUF1853"/>
</dbReference>
<sequence>MNQTAGLLNGLTDVHVRNLAWLIGSSGLSSALPGAEQAHCIPDRWFHQQYQELACWLATLQANPAALHTFIAPTSAARLGYYVEALLRFLFSHAPGFRLYADHLVIKREALTIGEIDFLTALPVLGLTHVECAFKLFLQTGQQLDSMIGPNPIDRFSLKWARLRDHQLPMSQRPEALPLLPCRPDQSLAWLKGWLFYPRGSWRDVQKAHPHGWWASWQAGWAITELNPASRYACLPKLYWIAPVTSQQVTPLSLTALAAALADSMLQHPHPIMVAELERNDAQDWVERNRGFVVPPNWPGIGQ</sequence>
<dbReference type="RefSeq" id="WP_184034423.1">
    <property type="nucleotide sequence ID" value="NZ_JACHHY010000002.1"/>
</dbReference>
<dbReference type="EMBL" id="JACHHY010000002">
    <property type="protein sequence ID" value="MBB5017103.1"/>
    <property type="molecule type" value="Genomic_DNA"/>
</dbReference>
<dbReference type="Proteomes" id="UP000575898">
    <property type="component" value="Unassembled WGS sequence"/>
</dbReference>
<protein>
    <recommendedName>
        <fullName evidence="3">DUF1853 family protein</fullName>
    </recommendedName>
</protein>
<evidence type="ECO:0000313" key="1">
    <source>
        <dbReference type="EMBL" id="MBB5017103.1"/>
    </source>
</evidence>
<keyword evidence="2" id="KW-1185">Reference proteome</keyword>
<reference evidence="1 2" key="1">
    <citation type="submission" date="2020-08" db="EMBL/GenBank/DDBJ databases">
        <title>Genomic Encyclopedia of Type Strains, Phase IV (KMG-IV): sequencing the most valuable type-strain genomes for metagenomic binning, comparative biology and taxonomic classification.</title>
        <authorList>
            <person name="Goeker M."/>
        </authorList>
    </citation>
    <scope>NUCLEOTIDE SEQUENCE [LARGE SCALE GENOMIC DNA]</scope>
    <source>
        <strain evidence="1 2">DSM 27165</strain>
    </source>
</reference>
<evidence type="ECO:0008006" key="3">
    <source>
        <dbReference type="Google" id="ProtNLM"/>
    </source>
</evidence>
<accession>A0A840MLN4</accession>